<keyword evidence="2" id="KW-1185">Reference proteome</keyword>
<evidence type="ECO:0000313" key="2">
    <source>
        <dbReference type="Proteomes" id="UP000610203"/>
    </source>
</evidence>
<evidence type="ECO:0008006" key="3">
    <source>
        <dbReference type="Google" id="ProtNLM"/>
    </source>
</evidence>
<dbReference type="EMBL" id="BMZR01000003">
    <property type="protein sequence ID" value="GHD33563.1"/>
    <property type="molecule type" value="Genomic_DNA"/>
</dbReference>
<dbReference type="SUPFAM" id="SSF56281">
    <property type="entry name" value="Metallo-hydrolase/oxidoreductase"/>
    <property type="match status" value="1"/>
</dbReference>
<dbReference type="InterPro" id="IPR036866">
    <property type="entry name" value="RibonucZ/Hydroxyglut_hydro"/>
</dbReference>
<reference evidence="2" key="1">
    <citation type="journal article" date="2019" name="Int. J. Syst. Evol. Microbiol.">
        <title>The Global Catalogue of Microorganisms (GCM) 10K type strain sequencing project: providing services to taxonomists for standard genome sequencing and annotation.</title>
        <authorList>
            <consortium name="The Broad Institute Genomics Platform"/>
            <consortium name="The Broad Institute Genome Sequencing Center for Infectious Disease"/>
            <person name="Wu L."/>
            <person name="Ma J."/>
        </authorList>
    </citation>
    <scope>NUCLEOTIDE SEQUENCE [LARGE SCALE GENOMIC DNA]</scope>
    <source>
        <strain evidence="2">KCTC 42280</strain>
    </source>
</reference>
<dbReference type="RefSeq" id="WP_189584771.1">
    <property type="nucleotide sequence ID" value="NZ_BMZR01000003.1"/>
</dbReference>
<sequence length="248" mass="27488">MKDQIHDLGAGFWNIRGSFVRQGMIDIGNQSALVKLSSGKFVLLDSYTLTGEVRAQVMALTNNGQDIEAVLNVHPFHTVHCARVAKDFPHALFYGSARHHKEVPEVNWSADYVESTAVAERYPELEFSLPKGIHYIAPDDSVHSSSLLVFHPASQSLYVDDTIETPPSKRFNAVQAGINLHATTIKALKDEPNSGKDYCDWAINLAHDWRDVRNFCSAHSGLVVFEEGEFEAALLATIDSARPELEKA</sequence>
<evidence type="ECO:0000313" key="1">
    <source>
        <dbReference type="EMBL" id="GHD33563.1"/>
    </source>
</evidence>
<protein>
    <recommendedName>
        <fullName evidence="3">MBL fold metallo-hydrolase</fullName>
    </recommendedName>
</protein>
<comment type="caution">
    <text evidence="1">The sequence shown here is derived from an EMBL/GenBank/DDBJ whole genome shotgun (WGS) entry which is preliminary data.</text>
</comment>
<gene>
    <name evidence="1" type="ORF">GCM10016272_17760</name>
</gene>
<accession>A0ABQ3GUN6</accession>
<name>A0ABQ3GUN6_9GAMM</name>
<dbReference type="Proteomes" id="UP000610203">
    <property type="component" value="Unassembled WGS sequence"/>
</dbReference>
<proteinExistence type="predicted"/>
<organism evidence="1 2">
    <name type="scientific">Psychrobacter glaciei</name>
    <dbReference type="NCBI Taxonomy" id="619771"/>
    <lineage>
        <taxon>Bacteria</taxon>
        <taxon>Pseudomonadati</taxon>
        <taxon>Pseudomonadota</taxon>
        <taxon>Gammaproteobacteria</taxon>
        <taxon>Moraxellales</taxon>
        <taxon>Moraxellaceae</taxon>
        <taxon>Psychrobacter</taxon>
    </lineage>
</organism>